<organism evidence="2 3">
    <name type="scientific">Paramicrobacterium chengjingii</name>
    <dbReference type="NCBI Taxonomy" id="2769067"/>
    <lineage>
        <taxon>Bacteria</taxon>
        <taxon>Bacillati</taxon>
        <taxon>Actinomycetota</taxon>
        <taxon>Actinomycetes</taxon>
        <taxon>Micrococcales</taxon>
        <taxon>Microbacteriaceae</taxon>
        <taxon>Paramicrobacterium</taxon>
    </lineage>
</organism>
<name>A0ABX6YM18_9MICO</name>
<dbReference type="EMBL" id="CP061169">
    <property type="protein sequence ID" value="QPZ39715.1"/>
    <property type="molecule type" value="Genomic_DNA"/>
</dbReference>
<reference evidence="2 3" key="1">
    <citation type="submission" date="2020-12" db="EMBL/GenBank/DDBJ databases">
        <title>Microbacterium sp. HY060.</title>
        <authorList>
            <person name="Zhou J."/>
        </authorList>
    </citation>
    <scope>NUCLEOTIDE SEQUENCE [LARGE SCALE GENOMIC DNA]</scope>
    <source>
        <strain evidence="2 3">HY60</strain>
    </source>
</reference>
<accession>A0ABX6YM18</accession>
<evidence type="ECO:0000256" key="1">
    <source>
        <dbReference type="SAM" id="MobiDB-lite"/>
    </source>
</evidence>
<proteinExistence type="predicted"/>
<gene>
    <name evidence="2" type="ORF">HCR76_06630</name>
</gene>
<evidence type="ECO:0000313" key="3">
    <source>
        <dbReference type="Proteomes" id="UP000662814"/>
    </source>
</evidence>
<keyword evidence="3" id="KW-1185">Reference proteome</keyword>
<dbReference type="Proteomes" id="UP000662814">
    <property type="component" value="Chromosome"/>
</dbReference>
<evidence type="ECO:0000313" key="2">
    <source>
        <dbReference type="EMBL" id="QPZ39715.1"/>
    </source>
</evidence>
<dbReference type="RefSeq" id="WP_166989351.1">
    <property type="nucleotide sequence ID" value="NZ_CP061169.1"/>
</dbReference>
<feature type="region of interest" description="Disordered" evidence="1">
    <location>
        <begin position="58"/>
        <end position="85"/>
    </location>
</feature>
<sequence length="85" mass="9778">MNGYPTPVPIEVVEIIDRFIEREHDAARKFTNREVLDESGAYSLHEAASSVYARAYHDGRMAERARTNGERQRARDTERANEETP</sequence>
<protein>
    <submittedName>
        <fullName evidence="2">Uncharacterized protein</fullName>
    </submittedName>
</protein>